<dbReference type="InterPro" id="IPR036291">
    <property type="entry name" value="NAD(P)-bd_dom_sf"/>
</dbReference>
<dbReference type="PANTHER" id="PTHR11695">
    <property type="entry name" value="ALCOHOL DEHYDROGENASE RELATED"/>
    <property type="match status" value="1"/>
</dbReference>
<protein>
    <recommendedName>
        <fullName evidence="2">Alcohol dehydrogenase-like C-terminal domain-containing protein</fullName>
    </recommendedName>
</protein>
<dbReference type="Gene3D" id="3.40.50.720">
    <property type="entry name" value="NAD(P)-binding Rossmann-like Domain"/>
    <property type="match status" value="1"/>
</dbReference>
<dbReference type="InterPro" id="IPR050700">
    <property type="entry name" value="YIM1/Zinc_Alcohol_DH_Fams"/>
</dbReference>
<evidence type="ECO:0000313" key="1">
    <source>
        <dbReference type="EMBL" id="KKN86645.1"/>
    </source>
</evidence>
<evidence type="ECO:0008006" key="2">
    <source>
        <dbReference type="Google" id="ProtNLM"/>
    </source>
</evidence>
<name>A0A0F9U082_9ZZZZ</name>
<comment type="caution">
    <text evidence="1">The sequence shown here is derived from an EMBL/GenBank/DDBJ whole genome shotgun (WGS) entry which is preliminary data.</text>
</comment>
<dbReference type="AlphaFoldDB" id="A0A0F9U082"/>
<dbReference type="SUPFAM" id="SSF51735">
    <property type="entry name" value="NAD(P)-binding Rossmann-fold domains"/>
    <property type="match status" value="1"/>
</dbReference>
<gene>
    <name evidence="1" type="ORF">LCGC14_0266080</name>
</gene>
<dbReference type="Gene3D" id="3.90.180.10">
    <property type="entry name" value="Medium-chain alcohol dehydrogenases, catalytic domain"/>
    <property type="match status" value="1"/>
</dbReference>
<sequence length="148" mass="16728">MNWLKALGADRAIDYKTEDYKTVAKNLDIVFDTLGDDYTFEAFNIIEEGGKVSTIVGPPDRETAKHLGMTDYKLSEKLSKLIEKKLASYKLTWKQPNGEQLKTIKTMAEDEDVKPIVDLIYAFEDGIYAYEYLATGRAQGKVIISFSV</sequence>
<dbReference type="EMBL" id="LAZR01000145">
    <property type="protein sequence ID" value="KKN86645.1"/>
    <property type="molecule type" value="Genomic_DNA"/>
</dbReference>
<organism evidence="1">
    <name type="scientific">marine sediment metagenome</name>
    <dbReference type="NCBI Taxonomy" id="412755"/>
    <lineage>
        <taxon>unclassified sequences</taxon>
        <taxon>metagenomes</taxon>
        <taxon>ecological metagenomes</taxon>
    </lineage>
</organism>
<dbReference type="PANTHER" id="PTHR11695:SF294">
    <property type="entry name" value="RETICULON-4-INTERACTING PROTEIN 1, MITOCHONDRIAL"/>
    <property type="match status" value="1"/>
</dbReference>
<accession>A0A0F9U082</accession>
<reference evidence="1" key="1">
    <citation type="journal article" date="2015" name="Nature">
        <title>Complex archaea that bridge the gap between prokaryotes and eukaryotes.</title>
        <authorList>
            <person name="Spang A."/>
            <person name="Saw J.H."/>
            <person name="Jorgensen S.L."/>
            <person name="Zaremba-Niedzwiedzka K."/>
            <person name="Martijn J."/>
            <person name="Lind A.E."/>
            <person name="van Eijk R."/>
            <person name="Schleper C."/>
            <person name="Guy L."/>
            <person name="Ettema T.J."/>
        </authorList>
    </citation>
    <scope>NUCLEOTIDE SEQUENCE</scope>
</reference>
<proteinExistence type="predicted"/>
<dbReference type="Pfam" id="PF13602">
    <property type="entry name" value="ADH_zinc_N_2"/>
    <property type="match status" value="1"/>
</dbReference>